<feature type="transmembrane region" description="Helical" evidence="5">
    <location>
        <begin position="37"/>
        <end position="58"/>
    </location>
</feature>
<feature type="region of interest" description="Disordered" evidence="4">
    <location>
        <begin position="306"/>
        <end position="351"/>
    </location>
</feature>
<dbReference type="CAZy" id="GH23">
    <property type="family name" value="Glycoside Hydrolase Family 23"/>
</dbReference>
<dbReference type="Pfam" id="PF07501">
    <property type="entry name" value="G5"/>
    <property type="match status" value="1"/>
</dbReference>
<dbReference type="InterPro" id="IPR007137">
    <property type="entry name" value="DUF348"/>
</dbReference>
<evidence type="ECO:0000259" key="6">
    <source>
        <dbReference type="PROSITE" id="PS51109"/>
    </source>
</evidence>
<dbReference type="InParanoid" id="C8X6T9"/>
<evidence type="ECO:0000256" key="1">
    <source>
        <dbReference type="ARBA" id="ARBA00010830"/>
    </source>
</evidence>
<feature type="compositionally biased region" description="Low complexity" evidence="4">
    <location>
        <begin position="14"/>
        <end position="26"/>
    </location>
</feature>
<keyword evidence="3" id="KW-0378">Hydrolase</keyword>
<dbReference type="PROSITE" id="PS51109">
    <property type="entry name" value="G5"/>
    <property type="match status" value="1"/>
</dbReference>
<evidence type="ECO:0000256" key="2">
    <source>
        <dbReference type="ARBA" id="ARBA00022729"/>
    </source>
</evidence>
<keyword evidence="5" id="KW-0472">Membrane</keyword>
<dbReference type="RefSeq" id="WP_015749652.1">
    <property type="nucleotide sequence ID" value="NC_013235.1"/>
</dbReference>
<dbReference type="STRING" id="479431.Namu_4558"/>
<dbReference type="AlphaFoldDB" id="C8X6T9"/>
<sequence>MTATDNSTDIFEPTTESAETETSTTAVKTGRSLRKPALVGAAALVVALVAGGSIALAAHKDVTVTVDGQAQEVGTFSGSVEGALGAAGVTVGEHDTVAPALDTAISDGSQIVVEHGRLLTLTIDGQTREVWTTASTVEEALAELGQDPSAYKLSADRSREIPLDGLAVTADTLFSATVSDGAAAAAPITSAAKTVGDLLAEQSIVLGPLDTVSPDASTPLSNGLVVAVTRVAKTTVTEDVAVAQPADQTVEDSSVERGVSTVTQQGSAGTDSVTYEVTTTNGAESAKTEVSRTTVTPAQATVITVGTKKPVSTSSASTGSSSGSSSSSSSNSGSSSSSSSSAAPVSSSGSSGINWEGIAQCESTGNWSINTGNGYYGGLQFDNSTWASGGGTAYAPRADLATKEQQIAVAENVAASRGSSPWACAYAG</sequence>
<dbReference type="PANTHER" id="PTHR39160">
    <property type="entry name" value="CELL WALL-BINDING PROTEIN YOCH"/>
    <property type="match status" value="1"/>
</dbReference>
<feature type="compositionally biased region" description="Polar residues" evidence="4">
    <location>
        <begin position="260"/>
        <end position="273"/>
    </location>
</feature>
<dbReference type="Pfam" id="PF06737">
    <property type="entry name" value="Transglycosylas"/>
    <property type="match status" value="1"/>
</dbReference>
<dbReference type="eggNOG" id="COG3583">
    <property type="taxonomic scope" value="Bacteria"/>
</dbReference>
<dbReference type="InterPro" id="IPR011098">
    <property type="entry name" value="G5_dom"/>
</dbReference>
<dbReference type="SUPFAM" id="SSF53955">
    <property type="entry name" value="Lysozyme-like"/>
    <property type="match status" value="1"/>
</dbReference>
<dbReference type="Gene3D" id="2.20.230.10">
    <property type="entry name" value="Resuscitation-promoting factor rpfb"/>
    <property type="match status" value="1"/>
</dbReference>
<dbReference type="CDD" id="cd13925">
    <property type="entry name" value="RPF"/>
    <property type="match status" value="1"/>
</dbReference>
<feature type="domain" description="G5" evidence="6">
    <location>
        <begin position="228"/>
        <end position="309"/>
    </location>
</feature>
<evidence type="ECO:0000313" key="7">
    <source>
        <dbReference type="EMBL" id="ACV80837.1"/>
    </source>
</evidence>
<dbReference type="InterPro" id="IPR023346">
    <property type="entry name" value="Lysozyme-like_dom_sf"/>
</dbReference>
<gene>
    <name evidence="7" type="ordered locus">Namu_4558</name>
</gene>
<dbReference type="KEGG" id="nml:Namu_4558"/>
<dbReference type="Proteomes" id="UP000002218">
    <property type="component" value="Chromosome"/>
</dbReference>
<evidence type="ECO:0000313" key="8">
    <source>
        <dbReference type="Proteomes" id="UP000002218"/>
    </source>
</evidence>
<dbReference type="SMART" id="SM01208">
    <property type="entry name" value="G5"/>
    <property type="match status" value="1"/>
</dbReference>
<keyword evidence="8" id="KW-1185">Reference proteome</keyword>
<dbReference type="InterPro" id="IPR051933">
    <property type="entry name" value="Resuscitation_pf_RpfB"/>
</dbReference>
<comment type="similarity">
    <text evidence="1">Belongs to the transglycosylase family. Rpf subfamily.</text>
</comment>
<reference evidence="8" key="1">
    <citation type="submission" date="2009-09" db="EMBL/GenBank/DDBJ databases">
        <title>The complete genome of Nakamurella multipartita DSM 44233.</title>
        <authorList>
            <consortium name="US DOE Joint Genome Institute (JGI-PGF)"/>
            <person name="Lucas S."/>
            <person name="Copeland A."/>
            <person name="Lapidus A."/>
            <person name="Glavina del Rio T."/>
            <person name="Dalin E."/>
            <person name="Tice H."/>
            <person name="Bruce D."/>
            <person name="Goodwin L."/>
            <person name="Pitluck S."/>
            <person name="Kyrpides N."/>
            <person name="Mavromatis K."/>
            <person name="Ivanova N."/>
            <person name="Ovchinnikova G."/>
            <person name="Sims D."/>
            <person name="Meincke L."/>
            <person name="Brettin T."/>
            <person name="Detter J.C."/>
            <person name="Han C."/>
            <person name="Larimer F."/>
            <person name="Land M."/>
            <person name="Hauser L."/>
            <person name="Markowitz V."/>
            <person name="Cheng J.-F."/>
            <person name="Hugenholtz P."/>
            <person name="Woyke T."/>
            <person name="Wu D."/>
            <person name="Klenk H.-P."/>
            <person name="Eisen J.A."/>
        </authorList>
    </citation>
    <scope>NUCLEOTIDE SEQUENCE [LARGE SCALE GENOMIC DNA]</scope>
    <source>
        <strain evidence="8">ATCC 700099 / DSM 44233 / CIP 104796 / JCM 9543 / NBRC 105858 / Y-104</strain>
    </source>
</reference>
<protein>
    <submittedName>
        <fullName evidence="7">Transglycosylase domain protein</fullName>
    </submittedName>
</protein>
<dbReference type="PANTHER" id="PTHR39160:SF4">
    <property type="entry name" value="RESUSCITATION-PROMOTING FACTOR RPFB"/>
    <property type="match status" value="1"/>
</dbReference>
<name>C8X6T9_NAKMY</name>
<accession>C8X6T9</accession>
<evidence type="ECO:0000256" key="4">
    <source>
        <dbReference type="SAM" id="MobiDB-lite"/>
    </source>
</evidence>
<keyword evidence="5" id="KW-0812">Transmembrane</keyword>
<feature type="region of interest" description="Disordered" evidence="4">
    <location>
        <begin position="1"/>
        <end position="28"/>
    </location>
</feature>
<dbReference type="Gene3D" id="1.10.530.10">
    <property type="match status" value="1"/>
</dbReference>
<dbReference type="EMBL" id="CP001737">
    <property type="protein sequence ID" value="ACV80837.1"/>
    <property type="molecule type" value="Genomic_DNA"/>
</dbReference>
<dbReference type="HOGENOM" id="CLU_036884_1_0_11"/>
<reference evidence="7 8" key="2">
    <citation type="journal article" date="2010" name="Stand. Genomic Sci.">
        <title>Complete genome sequence of Nakamurella multipartita type strain (Y-104).</title>
        <authorList>
            <person name="Tice H."/>
            <person name="Mayilraj S."/>
            <person name="Sims D."/>
            <person name="Lapidus A."/>
            <person name="Nolan M."/>
            <person name="Lucas S."/>
            <person name="Glavina Del Rio T."/>
            <person name="Copeland A."/>
            <person name="Cheng J.F."/>
            <person name="Meincke L."/>
            <person name="Bruce D."/>
            <person name="Goodwin L."/>
            <person name="Pitluck S."/>
            <person name="Ivanova N."/>
            <person name="Mavromatis K."/>
            <person name="Ovchinnikova G."/>
            <person name="Pati A."/>
            <person name="Chen A."/>
            <person name="Palaniappan K."/>
            <person name="Land M."/>
            <person name="Hauser L."/>
            <person name="Chang Y.J."/>
            <person name="Jeffries C.D."/>
            <person name="Detter J.C."/>
            <person name="Brettin T."/>
            <person name="Rohde M."/>
            <person name="Goker M."/>
            <person name="Bristow J."/>
            <person name="Eisen J.A."/>
            <person name="Markowitz V."/>
            <person name="Hugenholtz P."/>
            <person name="Kyrpides N.C."/>
            <person name="Klenk H.P."/>
            <person name="Chen F."/>
        </authorList>
    </citation>
    <scope>NUCLEOTIDE SEQUENCE [LARGE SCALE GENOMIC DNA]</scope>
    <source>
        <strain evidence="8">ATCC 700099 / DSM 44233 / CIP 104796 / JCM 9543 / NBRC 105858 / Y-104</strain>
    </source>
</reference>
<dbReference type="InterPro" id="IPR010618">
    <property type="entry name" value="RPF"/>
</dbReference>
<proteinExistence type="inferred from homology"/>
<keyword evidence="5" id="KW-1133">Transmembrane helix</keyword>
<dbReference type="GO" id="GO:0016787">
    <property type="term" value="F:hydrolase activity"/>
    <property type="evidence" value="ECO:0007669"/>
    <property type="project" value="UniProtKB-KW"/>
</dbReference>
<evidence type="ECO:0000256" key="3">
    <source>
        <dbReference type="ARBA" id="ARBA00022801"/>
    </source>
</evidence>
<feature type="compositionally biased region" description="Low complexity" evidence="4">
    <location>
        <begin position="312"/>
        <end position="351"/>
    </location>
</feature>
<dbReference type="Pfam" id="PF03990">
    <property type="entry name" value="DUF348"/>
    <property type="match status" value="3"/>
</dbReference>
<keyword evidence="2" id="KW-0732">Signal</keyword>
<organism evidence="7 8">
    <name type="scientific">Nakamurella multipartita (strain ATCC 700099 / DSM 44233 / CIP 104796 / JCM 9543 / NBRC 105858 / Y-104)</name>
    <name type="common">Microsphaera multipartita</name>
    <dbReference type="NCBI Taxonomy" id="479431"/>
    <lineage>
        <taxon>Bacteria</taxon>
        <taxon>Bacillati</taxon>
        <taxon>Actinomycetota</taxon>
        <taxon>Actinomycetes</taxon>
        <taxon>Nakamurellales</taxon>
        <taxon>Nakamurellaceae</taxon>
        <taxon>Nakamurella</taxon>
    </lineage>
</organism>
<feature type="region of interest" description="Disordered" evidence="4">
    <location>
        <begin position="247"/>
        <end position="273"/>
    </location>
</feature>
<evidence type="ECO:0000256" key="5">
    <source>
        <dbReference type="SAM" id="Phobius"/>
    </source>
</evidence>